<comment type="caution">
    <text evidence="1">The sequence shown here is derived from an EMBL/GenBank/DDBJ whole genome shotgun (WGS) entry which is preliminary data.</text>
</comment>
<dbReference type="AlphaFoldDB" id="N6V8P4"/>
<proteinExistence type="predicted"/>
<accession>N6V8P4</accession>
<dbReference type="STRING" id="363754.RHSP_60437"/>
<keyword evidence="2" id="KW-1185">Reference proteome</keyword>
<gene>
    <name evidence="1" type="ORF">RHSP_60437</name>
</gene>
<organism evidence="1 2">
    <name type="scientific">Rhizobium freirei PRF 81</name>
    <dbReference type="NCBI Taxonomy" id="363754"/>
    <lineage>
        <taxon>Bacteria</taxon>
        <taxon>Pseudomonadati</taxon>
        <taxon>Pseudomonadota</taxon>
        <taxon>Alphaproteobacteria</taxon>
        <taxon>Hyphomicrobiales</taxon>
        <taxon>Rhizobiaceae</taxon>
        <taxon>Rhizobium/Agrobacterium group</taxon>
        <taxon>Rhizobium</taxon>
    </lineage>
</organism>
<name>N6V8P4_9HYPH</name>
<reference evidence="1 2" key="1">
    <citation type="journal article" date="2012" name="BMC Genomics">
        <title>Genomic basis of broad host range and environmental adaptability of Rhizobium tropici CIAT 899 and Rhizobium sp. PRF 81 which are used in inoculants for common bean (Phaseolus vulgaris L.).</title>
        <authorList>
            <person name="Ormeno-Orrillo E."/>
            <person name="Menna P."/>
            <person name="Almeida L.G."/>
            <person name="Ollero F.J."/>
            <person name="Nicolas M.F."/>
            <person name="Pains Rodrigues E."/>
            <person name="Shigueyoshi Nakatani A."/>
            <person name="Silva Batista J.S."/>
            <person name="Oliveira Chueire L.M."/>
            <person name="Souza R.C."/>
            <person name="Ribeiro Vasconcelos A.T."/>
            <person name="Megias M."/>
            <person name="Hungria M."/>
            <person name="Martinez-Romero E."/>
        </authorList>
    </citation>
    <scope>NUCLEOTIDE SEQUENCE [LARGE SCALE GENOMIC DNA]</scope>
    <source>
        <strain evidence="1 2">PRF 81</strain>
    </source>
</reference>
<dbReference type="EMBL" id="AQHN01000005">
    <property type="protein sequence ID" value="ENN89541.1"/>
    <property type="molecule type" value="Genomic_DNA"/>
</dbReference>
<dbReference type="Proteomes" id="UP000012429">
    <property type="component" value="Unassembled WGS sequence"/>
</dbReference>
<sequence>MNIAHTVARNIALKKAGLGFLVDRRRAPAPMAASSRQYEAPVIQLKGKRGRTEAEDCKYRGRTSQRGDIPLFWNEPTEGHATRRPALRQAKTARGFTIFNGTVVFHESELEHRVSTIIQARADVRELHSQFPILPFFDDDGVIHDHTFDYYVVFNDGYRVAIAVKHARKQAQILDMFDRIAREDFSHVADDLRLMTEENATYGAFYNAHDILRAREHFDTIEYETTLSIAKRLAGRFRFGELLRGCRHVGSRRDAVWQLIDHGHLVPLSRGRISDLSWLTVPS</sequence>
<protein>
    <recommendedName>
        <fullName evidence="3">TnsA endonuclease N-terminal domain-containing protein</fullName>
    </recommendedName>
</protein>
<dbReference type="RefSeq" id="WP_004107792.1">
    <property type="nucleotide sequence ID" value="NZ_AQHN01000005.1"/>
</dbReference>
<dbReference type="PATRIC" id="fig|363754.4.peg.307"/>
<evidence type="ECO:0000313" key="2">
    <source>
        <dbReference type="Proteomes" id="UP000012429"/>
    </source>
</evidence>
<evidence type="ECO:0000313" key="1">
    <source>
        <dbReference type="EMBL" id="ENN89541.1"/>
    </source>
</evidence>
<evidence type="ECO:0008006" key="3">
    <source>
        <dbReference type="Google" id="ProtNLM"/>
    </source>
</evidence>